<evidence type="ECO:0000256" key="4">
    <source>
        <dbReference type="ARBA" id="ARBA00023180"/>
    </source>
</evidence>
<dbReference type="GO" id="GO:0046576">
    <property type="term" value="F:rhamnogalacturonan alpha-L-rhamnopyranosyl-(1-&gt;4)-alpha-D-galactopyranosyluronide lyase activity"/>
    <property type="evidence" value="ECO:0007669"/>
    <property type="project" value="UniProtKB-ARBA"/>
</dbReference>
<dbReference type="PANTHER" id="PTHR31736">
    <property type="match status" value="1"/>
</dbReference>
<reference evidence="8" key="1">
    <citation type="submission" date="1998-12" db="EMBL/GenBank/DDBJ databases">
        <authorList>
            <person name="Bevan M."/>
            <person name="Terryn N."/>
            <person name="Ardiles W."/>
            <person name="Buysshaert C."/>
            <person name="Dasseville R."/>
            <person name="De Clerck R."/>
            <person name="De Keyser A."/>
            <person name="Neyt P."/>
            <person name="Rouze P."/>
            <person name="Van Den Daele H."/>
            <person name="Villaroel R."/>
            <person name="Gielen J."/>
            <person name="Van Montagu M."/>
            <person name="Hoheisel J."/>
            <person name="Mewes H.W."/>
            <person name="Mayer K.F.X."/>
            <person name="Lemcke K."/>
            <person name="Schueller C."/>
        </authorList>
    </citation>
    <scope>NUCLEOTIDE SEQUENCE</scope>
</reference>
<dbReference type="SUPFAM" id="SSF51126">
    <property type="entry name" value="Pectin lyase-like"/>
    <property type="match status" value="2"/>
</dbReference>
<dbReference type="AlphaFoldDB" id="Q9SUV4"/>
<dbReference type="InterPro" id="IPR011050">
    <property type="entry name" value="Pectin_lyase_fold/virulence"/>
</dbReference>
<evidence type="ECO:0000313" key="9">
    <source>
        <dbReference type="EMBL" id="CAB79954.1"/>
    </source>
</evidence>
<feature type="region of interest" description="Disordered" evidence="7">
    <location>
        <begin position="385"/>
        <end position="420"/>
    </location>
</feature>
<evidence type="ECO:0000256" key="5">
    <source>
        <dbReference type="ARBA" id="ARBA00023295"/>
    </source>
</evidence>
<protein>
    <submittedName>
        <fullName evidence="9">Uncharacterized protein AT4g32370</fullName>
    </submittedName>
    <submittedName>
        <fullName evidence="8">Uncharacterized protein F8B4.70</fullName>
    </submittedName>
</protein>
<keyword evidence="3" id="KW-1015">Disulfide bond</keyword>
<feature type="compositionally biased region" description="Pro residues" evidence="7">
    <location>
        <begin position="385"/>
        <end position="403"/>
    </location>
</feature>
<evidence type="ECO:0000256" key="2">
    <source>
        <dbReference type="ARBA" id="ARBA00022801"/>
    </source>
</evidence>
<dbReference type="InterPro" id="IPR012334">
    <property type="entry name" value="Pectin_lyas_fold"/>
</dbReference>
<evidence type="ECO:0000256" key="1">
    <source>
        <dbReference type="ARBA" id="ARBA00008834"/>
    </source>
</evidence>
<proteinExistence type="inferred from homology"/>
<dbReference type="PIR" id="T05347">
    <property type="entry name" value="T05347"/>
</dbReference>
<evidence type="ECO:0000256" key="6">
    <source>
        <dbReference type="RuleBase" id="RU361169"/>
    </source>
</evidence>
<dbReference type="ExpressionAtlas" id="Q9SUV4">
    <property type="expression patterns" value="baseline and differential"/>
</dbReference>
<dbReference type="PANTHER" id="PTHR31736:SF19">
    <property type="entry name" value="PECTIN LYASE SUPERFAMILY PROTEIN-RELATED"/>
    <property type="match status" value="1"/>
</dbReference>
<dbReference type="Gene3D" id="2.160.20.10">
    <property type="entry name" value="Single-stranded right-handed beta-helix, Pectin lyase-like"/>
    <property type="match status" value="2"/>
</dbReference>
<keyword evidence="5 6" id="KW-0326">Glycosidase</keyword>
<keyword evidence="4" id="KW-0325">Glycoprotein</keyword>
<organism evidence="8">
    <name type="scientific">Arabidopsis thaliana</name>
    <name type="common">Mouse-ear cress</name>
    <dbReference type="NCBI Taxonomy" id="3702"/>
    <lineage>
        <taxon>Eukaryota</taxon>
        <taxon>Viridiplantae</taxon>
        <taxon>Streptophyta</taxon>
        <taxon>Embryophyta</taxon>
        <taxon>Tracheophyta</taxon>
        <taxon>Spermatophyta</taxon>
        <taxon>Magnoliopsida</taxon>
        <taxon>eudicotyledons</taxon>
        <taxon>Gunneridae</taxon>
        <taxon>Pentapetalae</taxon>
        <taxon>rosids</taxon>
        <taxon>malvids</taxon>
        <taxon>Brassicales</taxon>
        <taxon>Brassicaceae</taxon>
        <taxon>Camelineae</taxon>
        <taxon>Arabidopsis</taxon>
    </lineage>
</organism>
<keyword evidence="2 6" id="KW-0378">Hydrolase</keyword>
<dbReference type="InterPro" id="IPR000743">
    <property type="entry name" value="Glyco_hydro_28"/>
</dbReference>
<dbReference type="EMBL" id="AL161581">
    <property type="protein sequence ID" value="CAB79954.1"/>
    <property type="molecule type" value="Genomic_DNA"/>
</dbReference>
<reference key="2">
    <citation type="journal article" date="1999" name="Nature">
        <title>Sequence and analysis of chromosome 4 of the plant Arabidopsis thaliana.</title>
        <authorList>
            <consortium name="EU"/>
            <consortium name="CSHL and WU Arabidopsis Sequencing Project"/>
            <person name="Mayer K."/>
            <person name="Schuller C."/>
            <person name="Wambutt R."/>
            <person name="Murphy G."/>
            <person name="Volckaert G."/>
            <person name="Pohl T."/>
            <person name="Dusterhoft A."/>
            <person name="Stiekema W."/>
            <person name="Entian K.D."/>
            <person name="Terryn N."/>
            <person name="Harris B."/>
            <person name="Ansorge W."/>
            <person name="Brandt P."/>
            <person name="Grivell L."/>
            <person name="Rieger M."/>
            <person name="Weichselgartner M."/>
            <person name="de Simone V."/>
            <person name="Obermaier B."/>
            <person name="Mache R."/>
            <person name="Muller M."/>
            <person name="Kreis M."/>
            <person name="Delseny M."/>
            <person name="Puigdomenech P."/>
            <person name="Watson M."/>
            <person name="Schmidtheini T."/>
            <person name="Reichert B."/>
            <person name="Portatelle D."/>
            <person name="Perez-Alonso M."/>
            <person name="Boutry M."/>
            <person name="Bancroft I."/>
            <person name="Vos P."/>
            <person name="Hoheisel J."/>
            <person name="Zimmermann W."/>
            <person name="Wedler H."/>
            <person name="Ridley P."/>
            <person name="Langham S.A."/>
            <person name="McCullagh B."/>
            <person name="Bilham L."/>
            <person name="Robben J."/>
            <person name="Van der Schueren J."/>
            <person name="Grymonprez B."/>
            <person name="Chuang Y.J."/>
            <person name="Vandenbussche F."/>
            <person name="Braeken M."/>
            <person name="Weltjens I."/>
            <person name="Voet M."/>
            <person name="Bastiaens I."/>
            <person name="Aert R."/>
            <person name="Defoor E."/>
            <person name="Weitzenegger T."/>
            <person name="Bothe G."/>
            <person name="Ramsperger U."/>
            <person name="Hilbert H."/>
            <person name="Braun M."/>
            <person name="Holzer E."/>
            <person name="Brandt A."/>
            <person name="Peters S."/>
            <person name="van Staveren M."/>
            <person name="Dirske W."/>
            <person name="Mooijman P."/>
            <person name="Klein Lankhorst R."/>
            <person name="Rose M."/>
            <person name="Hauf J."/>
            <person name="Kotter P."/>
            <person name="Berneiser S."/>
            <person name="Hempel S."/>
            <person name="Feldpausch M."/>
            <person name="Lamberth S."/>
            <person name="Van den Daele H."/>
            <person name="De Keyser A."/>
            <person name="Buysshaert C."/>
            <person name="Gielen J."/>
            <person name="Villarroel R."/>
            <person name="De Clercq R."/>
            <person name="Van Montagu M."/>
            <person name="Rogers J."/>
            <person name="Cronin A."/>
            <person name="Quail M."/>
            <person name="Bray-Allen S."/>
            <person name="Clark L."/>
            <person name="Doggett J."/>
            <person name="Hall S."/>
            <person name="Kay M."/>
            <person name="Lennard N."/>
            <person name="McLay K."/>
            <person name="Mayes R."/>
            <person name="Pettett A."/>
            <person name="Rajandream M.A."/>
            <person name="Lyne M."/>
            <person name="Benes V."/>
            <person name="Rechmann S."/>
            <person name="Borkova D."/>
            <person name="Blocker H."/>
            <person name="Scharfe M."/>
            <person name="Grimm M."/>
            <person name="Lohnert T.H."/>
            <person name="Dose S."/>
            <person name="de Haan M."/>
            <person name="Maarse A."/>
            <person name="Schafer M."/>
            <person name="Muller-Auer S."/>
            <person name="Gabel C."/>
            <person name="Fuchs M."/>
            <person name="Fartmann B."/>
            <person name="Granderath K."/>
            <person name="Dauner D."/>
            <person name="Herzl A."/>
            <person name="Neumann S."/>
            <person name="Argiriou A."/>
            <person name="Vitale D."/>
            <person name="Liguori R."/>
            <person name="Piravandi E."/>
            <person name="Massenet O."/>
            <person name="Quigley F."/>
            <person name="Clabauld G."/>
            <person name="Mundlein A."/>
            <person name="Felber R."/>
            <person name="Schnabl S."/>
            <person name="Hiller R."/>
            <person name="Schmidt W."/>
            <person name="Lecharny A."/>
            <person name="Aubourg S."/>
            <person name="Chefdor F."/>
            <person name="Cooke R."/>
            <person name="Berger C."/>
            <person name="Montfort A."/>
            <person name="Casacuberta E."/>
            <person name="Gibbons T."/>
            <person name="Weber N."/>
            <person name="Vandenbol M."/>
            <person name="Bargues M."/>
            <person name="Terol J."/>
            <person name="Torres A."/>
            <person name="Perez-Perez A."/>
            <person name="Purnelle B."/>
            <person name="Bent E."/>
            <person name="Johnson S."/>
            <person name="Tacon D."/>
            <person name="Jesse T."/>
            <person name="Heijnen L."/>
            <person name="Schwarz S."/>
            <person name="Scholler P."/>
            <person name="Heber S."/>
            <person name="Francs P."/>
            <person name="Bielke C."/>
            <person name="Frishman D."/>
            <person name="Haase D."/>
            <person name="Lemcke K."/>
            <person name="Mewes H.W."/>
            <person name="Stocker S."/>
            <person name="Zaccaria P."/>
            <person name="Bevan M."/>
            <person name="Wilson R.K."/>
            <person name="de la Bastide M."/>
            <person name="Habermann K."/>
            <person name="Parnell L."/>
            <person name="Dedhia N."/>
            <person name="Gnoj L."/>
            <person name="Schutz K."/>
            <person name="Huang E."/>
            <person name="Spiegel L."/>
            <person name="Sehkon M."/>
            <person name="Murray J."/>
            <person name="Sheet P."/>
            <person name="Cordes M."/>
            <person name="Abu-Threideh J."/>
            <person name="Stoneking T."/>
            <person name="Kalicki J."/>
            <person name="Graves T."/>
            <person name="Harmon G."/>
            <person name="Edwards J."/>
            <person name="Latreille P."/>
            <person name="Courtney L."/>
            <person name="Cloud J."/>
            <person name="Abbott A."/>
            <person name="Scott K."/>
            <person name="Johnson D."/>
            <person name="Minx P."/>
            <person name="Bentley D."/>
            <person name="Fulton B."/>
            <person name="Miller N."/>
            <person name="Greco T."/>
            <person name="Kemp K."/>
            <person name="Kramer J."/>
            <person name="Fulton L."/>
            <person name="Mardis E."/>
            <person name="Dante M."/>
            <person name="Pepin K."/>
            <person name="Hillier L."/>
            <person name="Nelson J."/>
            <person name="Spieth J."/>
            <person name="Ryan E."/>
            <person name="Andrews S."/>
            <person name="Geisel C."/>
            <person name="Layman D."/>
            <person name="Du H."/>
            <person name="Ali J."/>
            <person name="Berghoff A."/>
            <person name="Jones K."/>
            <person name="Drone K."/>
            <person name="Cotton M."/>
            <person name="Joshu C."/>
            <person name="Antonoiu B."/>
            <person name="Zidanic M."/>
            <person name="Strong C."/>
            <person name="Sun H."/>
            <person name="Lamar B."/>
            <person name="Yordan C."/>
            <person name="Ma P."/>
            <person name="Zhong J."/>
            <person name="Preston R."/>
            <person name="Vil D."/>
            <person name="Shekher M."/>
            <person name="Matero A."/>
            <person name="Shah R."/>
            <person name="Swaby I.K."/>
            <person name="O'Shaughnessy A."/>
            <person name="Rodriguez M."/>
            <person name="Hoffmann J."/>
            <person name="Till S."/>
            <person name="Granat S."/>
            <person name="Shohdy N."/>
            <person name="Hasegawa A."/>
            <person name="Hameed A."/>
            <person name="Lodhi M."/>
            <person name="Johnson A."/>
            <person name="Chen E."/>
            <person name="Marra M."/>
            <person name="Martienssen R."/>
            <person name="McCombie W.R."/>
        </authorList>
    </citation>
    <scope>NUCLEOTIDE SEQUENCE [LARGE SCALE GENOMIC DNA]</scope>
    <source>
        <strain>cv. Columbia</strain>
    </source>
</reference>
<name>Q9SUV4_ARATH</name>
<reference evidence="9" key="4">
    <citation type="submission" date="2000-03" db="EMBL/GenBank/DDBJ databases">
        <authorList>
            <person name="Terryn N."/>
            <person name="Ardiles W."/>
            <person name="Buysshaert C."/>
            <person name="Dasseville R."/>
            <person name="De Clerck R."/>
            <person name="De Keyser A."/>
            <person name="Neyt P."/>
            <person name="Rouze P."/>
            <person name="Van Den Daele H."/>
            <person name="Villaroel R."/>
            <person name="Gielen J."/>
            <person name="Van Montagu M."/>
            <person name="Mewes H.W."/>
            <person name="Lemcke K."/>
            <person name="Mayer K.F.X."/>
        </authorList>
    </citation>
    <scope>NUCLEOTIDE SEQUENCE</scope>
</reference>
<sequence>MILFLFDKIDGKLEGPRKPIYWKNKENRSWLGFKDVEGLVINGSGVLNPHGEAWWKSVSLSKRPTGGRGLAKNILYENITLIDAGYPIIINQHYFDNKKKHYFDKSFLKESGVKVDNITFRYFEGTSSSEIPIKLDCDETENCHNITMEHINITSPTPGKNLTAYCKFADGLELLFSVILIASYHLQHGDAHVNLSIKDFLSDAKNTTAAHSQAFKEAWNALCEANVNGTTTSLVINANETYIVQPQLFQGPCASRNIHIQGGLGVAKNILYENITLTDTKYPIIIDQHYCNGGHNCTKEAMTAVKVSNVTFRYFTGTCANDIAIKLDCDEVTGCKDIVMEHINITSSSTKRPLTAYCQFADIISHFVSMKIKCDYYEEPLVPVEPPQQVEPPTPTKPLAPAKPPRHVGPLMPTKPPTMFPKPLAPAKSPRHVELPMPTKPPTMFPKPLAPAKPPRHVEPPMPTKPPTMFPKPLAPAKPPVYYAKPPAPNAQPSMLSFLSCLI</sequence>
<evidence type="ECO:0000256" key="7">
    <source>
        <dbReference type="SAM" id="MobiDB-lite"/>
    </source>
</evidence>
<gene>
    <name evidence="8" type="primary">F8B4.70</name>
    <name evidence="9" type="ordered locus">At4g32370</name>
</gene>
<comment type="similarity">
    <text evidence="1 6">Belongs to the glycosyl hydrolase 28 family.</text>
</comment>
<dbReference type="CAZy" id="GH28">
    <property type="family name" value="Glycoside Hydrolase Family 28"/>
</dbReference>
<evidence type="ECO:0000313" key="8">
    <source>
        <dbReference type="EMBL" id="CAA22564.1"/>
    </source>
</evidence>
<accession>Q9SUV4</accession>
<reference evidence="8" key="3">
    <citation type="submission" date="1999-08" db="EMBL/GenBank/DDBJ databases">
        <authorList>
            <person name="EU Arabidopsis sequencing project"/>
        </authorList>
    </citation>
    <scope>NUCLEOTIDE SEQUENCE</scope>
</reference>
<dbReference type="EMBL" id="AL034567">
    <property type="protein sequence ID" value="CAA22564.1"/>
    <property type="molecule type" value="Genomic_DNA"/>
</dbReference>
<evidence type="ECO:0000256" key="3">
    <source>
        <dbReference type="ARBA" id="ARBA00023157"/>
    </source>
</evidence>
<dbReference type="GO" id="GO:0004650">
    <property type="term" value="F:polygalacturonase activity"/>
    <property type="evidence" value="ECO:0007669"/>
    <property type="project" value="InterPro"/>
</dbReference>
<dbReference type="Pfam" id="PF00295">
    <property type="entry name" value="Glyco_hydro_28"/>
    <property type="match status" value="2"/>
</dbReference>
<dbReference type="GO" id="GO:0005975">
    <property type="term" value="P:carbohydrate metabolic process"/>
    <property type="evidence" value="ECO:0007669"/>
    <property type="project" value="InterPro"/>
</dbReference>